<comment type="caution">
    <text evidence="2">The sequence shown here is derived from an EMBL/GenBank/DDBJ whole genome shotgun (WGS) entry which is preliminary data.</text>
</comment>
<accession>A0A812XQ51</accession>
<sequence>MVDVHRREILFALCEKVSSGQEGILEALAATANKETLESDTVYAVLSAAWVQHRWTSVMDIFLNILNVLMLCITSLDYRTPNSVIPPGTVVMVLTILHIKEATEWLFECFRGCSGSILGLMECAQGRFQKAAPVFTSSDFVLDTVYCITGQIVISQQLGILDLHDTVAKRWIAFFSGMAWLRMLYSMRGETWLGPRLLPILAAIKDTAAFFFITTVCVLALAHAYYQMSLRDDDPFPIYASLLQTFRLGIMGDFNLFELEGKDVEYDRIIDGESERWVPQDPDPGQDYIYVHLMFYVASVGLAVVLMNIFIAVLGQNLELFQDQAAQLFARARARMLLEHHKRPWARLWRRCMSRKGSLDPDRFEYSADHLSAPCVLSLSLLPL</sequence>
<evidence type="ECO:0000313" key="3">
    <source>
        <dbReference type="Proteomes" id="UP000649617"/>
    </source>
</evidence>
<protein>
    <recommendedName>
        <fullName evidence="4">Ion transport domain-containing protein</fullName>
    </recommendedName>
</protein>
<dbReference type="Proteomes" id="UP000649617">
    <property type="component" value="Unassembled WGS sequence"/>
</dbReference>
<keyword evidence="1" id="KW-0812">Transmembrane</keyword>
<feature type="transmembrane region" description="Helical" evidence="1">
    <location>
        <begin position="208"/>
        <end position="226"/>
    </location>
</feature>
<keyword evidence="3" id="KW-1185">Reference proteome</keyword>
<feature type="non-terminal residue" evidence="2">
    <location>
        <position position="1"/>
    </location>
</feature>
<gene>
    <name evidence="2" type="ORF">SPIL2461_LOCUS21307</name>
</gene>
<organism evidence="2 3">
    <name type="scientific">Symbiodinium pilosum</name>
    <name type="common">Dinoflagellate</name>
    <dbReference type="NCBI Taxonomy" id="2952"/>
    <lineage>
        <taxon>Eukaryota</taxon>
        <taxon>Sar</taxon>
        <taxon>Alveolata</taxon>
        <taxon>Dinophyceae</taxon>
        <taxon>Suessiales</taxon>
        <taxon>Symbiodiniaceae</taxon>
        <taxon>Symbiodinium</taxon>
    </lineage>
</organism>
<dbReference type="AlphaFoldDB" id="A0A812XQ51"/>
<keyword evidence="1" id="KW-0472">Membrane</keyword>
<dbReference type="OrthoDB" id="413104at2759"/>
<keyword evidence="1" id="KW-1133">Transmembrane helix</keyword>
<reference evidence="2" key="1">
    <citation type="submission" date="2021-02" db="EMBL/GenBank/DDBJ databases">
        <authorList>
            <person name="Dougan E. K."/>
            <person name="Rhodes N."/>
            <person name="Thang M."/>
            <person name="Chan C."/>
        </authorList>
    </citation>
    <scope>NUCLEOTIDE SEQUENCE</scope>
</reference>
<proteinExistence type="predicted"/>
<name>A0A812XQ51_SYMPI</name>
<evidence type="ECO:0008006" key="4">
    <source>
        <dbReference type="Google" id="ProtNLM"/>
    </source>
</evidence>
<evidence type="ECO:0000256" key="1">
    <source>
        <dbReference type="SAM" id="Phobius"/>
    </source>
</evidence>
<dbReference type="EMBL" id="CAJNIZ010046136">
    <property type="protein sequence ID" value="CAE7740687.1"/>
    <property type="molecule type" value="Genomic_DNA"/>
</dbReference>
<evidence type="ECO:0000313" key="2">
    <source>
        <dbReference type="EMBL" id="CAE7740687.1"/>
    </source>
</evidence>
<feature type="transmembrane region" description="Helical" evidence="1">
    <location>
        <begin position="289"/>
        <end position="314"/>
    </location>
</feature>